<dbReference type="GeneID" id="108053313"/>
<dbReference type="EnsemblMetazoa" id="XM_017135923.2">
    <property type="protein sequence ID" value="XP_016991412.2"/>
    <property type="gene ID" value="LOC108053313"/>
</dbReference>
<protein>
    <submittedName>
        <fullName evidence="4">Uncharacterized protein</fullName>
    </submittedName>
</protein>
<organism evidence="4 5">
    <name type="scientific">Drosophila rhopaloa</name>
    <name type="common">Fruit fly</name>
    <dbReference type="NCBI Taxonomy" id="1041015"/>
    <lineage>
        <taxon>Eukaryota</taxon>
        <taxon>Metazoa</taxon>
        <taxon>Ecdysozoa</taxon>
        <taxon>Arthropoda</taxon>
        <taxon>Hexapoda</taxon>
        <taxon>Insecta</taxon>
        <taxon>Pterygota</taxon>
        <taxon>Neoptera</taxon>
        <taxon>Endopterygota</taxon>
        <taxon>Diptera</taxon>
        <taxon>Brachycera</taxon>
        <taxon>Muscomorpha</taxon>
        <taxon>Ephydroidea</taxon>
        <taxon>Drosophilidae</taxon>
        <taxon>Drosophila</taxon>
        <taxon>Sophophora</taxon>
    </lineage>
</organism>
<dbReference type="RefSeq" id="XP_016991412.2">
    <property type="nucleotide sequence ID" value="XM_017135923.2"/>
</dbReference>
<dbReference type="InterPro" id="IPR031992">
    <property type="entry name" value="DUF4788"/>
</dbReference>
<feature type="domain" description="DUF4788" evidence="3">
    <location>
        <begin position="16"/>
        <end position="263"/>
    </location>
</feature>
<feature type="compositionally biased region" description="Polar residues" evidence="1">
    <location>
        <begin position="278"/>
        <end position="292"/>
    </location>
</feature>
<proteinExistence type="predicted"/>
<feature type="domain" description="DUF4776" evidence="2">
    <location>
        <begin position="316"/>
        <end position="506"/>
    </location>
</feature>
<evidence type="ECO:0000256" key="1">
    <source>
        <dbReference type="SAM" id="MobiDB-lite"/>
    </source>
</evidence>
<dbReference type="PANTHER" id="PTHR39079:SF1">
    <property type="entry name" value="GH11706P-RELATED"/>
    <property type="match status" value="1"/>
</dbReference>
<feature type="region of interest" description="Disordered" evidence="1">
    <location>
        <begin position="273"/>
        <end position="292"/>
    </location>
</feature>
<reference evidence="4" key="2">
    <citation type="submission" date="2025-05" db="UniProtKB">
        <authorList>
            <consortium name="EnsemblMetazoa"/>
        </authorList>
    </citation>
    <scope>IDENTIFICATION</scope>
</reference>
<dbReference type="Pfam" id="PF16003">
    <property type="entry name" value="DUF4776"/>
    <property type="match status" value="2"/>
</dbReference>
<evidence type="ECO:0000259" key="3">
    <source>
        <dbReference type="Pfam" id="PF16032"/>
    </source>
</evidence>
<evidence type="ECO:0000313" key="5">
    <source>
        <dbReference type="Proteomes" id="UP001652680"/>
    </source>
</evidence>
<dbReference type="InterPro" id="IPR031949">
    <property type="entry name" value="DUF4776"/>
</dbReference>
<sequence>METGQDGDIVFLFDMVVTRLELYKPVKEPEKCEVQVKFAGQNIKVTGSRVNVSDFVNNRKTEFISTPSVLRKTLGDQGMQMAARYEGSSLGNSALIFPDTVIDQISPTMSDLFYEDTLLLMRRTDCVGSISILISLTVKCTENEIVQQPRRSSSRRSSRKSSALISPKKVEEKVGCQGLGPTFKPQDVLFVIGDPDPLLKIPSEPCFELFPEEGDERLELDLQRYKSRQNRRVIFPDDDPCPKDKPSFTQLKNLTDDYSKIIGLVADKVKRMGMPPSSGVNTEPASEKNAQTPNIHKEIPEERYIPVSLKDDGETGVKPIRFCPVCLYSMSWMPKYTPCPRCNTKARPVLEGHREKVLTADEIVAEQLVKPKQLTESEEFSEKPCQGAILHIKKIKKKKKTGLGDPVPDSDTDEECPPCRCTCTVGKICAHCRIGKLCEDIFEGKSKKETTMQKSAEVPQPTFDEDFCVITEPIDDRPYLSRVFSELKSLYNMHDAKKLQKRCESQTLLPIREPRSVTSYNPTRAGFNPHIPESFERQTAGHRNCLPVEHLVPRRHGWDWPRSLEAKKHGWRPGSILRAAVQVMRFFLMPKKDRNLCQKITAAQENKERSSLPALNICKKDDVIFVTLYALDSLNMKQKPITFRIVKSDLAVALRQIKRALKDQGFEKCTCHKSLMLCTCRDAFDKFLLNKALRKECQRRLMEPCPEHLVLTDTSVSDLEFDLGVTPPAANRWPKQKAIRNVLNQSTQTGPKAEQMIPPRYPVPDSPYWRAYDCAVGDRYMGTAFGSNLETAFEDGIYGYMGGGQHGRAPVWRDPRVWGKRTGAPMPIGTAPSTYDPYRFTRTVWKGLPKNIIHQMRTNRKQ</sequence>
<reference evidence="5" key="1">
    <citation type="journal article" date="2021" name="Elife">
        <title>Highly contiguous assemblies of 101 drosophilid genomes.</title>
        <authorList>
            <person name="Kim B.Y."/>
            <person name="Wang J.R."/>
            <person name="Miller D.E."/>
            <person name="Barmina O."/>
            <person name="Delaney E."/>
            <person name="Thompson A."/>
            <person name="Comeault A.A."/>
            <person name="Peede D."/>
            <person name="D'Agostino E.R."/>
            <person name="Pelaez J."/>
            <person name="Aguilar J.M."/>
            <person name="Haji D."/>
            <person name="Matsunaga T."/>
            <person name="Armstrong E.E."/>
            <person name="Zych M."/>
            <person name="Ogawa Y."/>
            <person name="Stamenkovic-Radak M."/>
            <person name="Jelic M."/>
            <person name="Veselinovic M.S."/>
            <person name="Tanaskovic M."/>
            <person name="Eric P."/>
            <person name="Gao J.J."/>
            <person name="Katoh T.K."/>
            <person name="Toda M.J."/>
            <person name="Watabe H."/>
            <person name="Watada M."/>
            <person name="Davis J.S."/>
            <person name="Moyle L.C."/>
            <person name="Manoli G."/>
            <person name="Bertolini E."/>
            <person name="Kostal V."/>
            <person name="Hawley R.S."/>
            <person name="Takahashi A."/>
            <person name="Jones C.D."/>
            <person name="Price D.K."/>
            <person name="Whiteman N."/>
            <person name="Kopp A."/>
            <person name="Matute D.R."/>
            <person name="Petrov D.A."/>
        </authorList>
    </citation>
    <scope>NUCLEOTIDE SEQUENCE [LARGE SCALE GENOMIC DNA]</scope>
</reference>
<evidence type="ECO:0000259" key="2">
    <source>
        <dbReference type="Pfam" id="PF16003"/>
    </source>
</evidence>
<accession>A0ABM5I7F6</accession>
<feature type="domain" description="DUF4776" evidence="2">
    <location>
        <begin position="533"/>
        <end position="776"/>
    </location>
</feature>
<evidence type="ECO:0000313" key="4">
    <source>
        <dbReference type="EnsemblMetazoa" id="XP_016991412.2"/>
    </source>
</evidence>
<dbReference type="Pfam" id="PF16032">
    <property type="entry name" value="DUF4788"/>
    <property type="match status" value="1"/>
</dbReference>
<feature type="region of interest" description="Disordered" evidence="1">
    <location>
        <begin position="145"/>
        <end position="169"/>
    </location>
</feature>
<dbReference type="PANTHER" id="PTHR39079">
    <property type="entry name" value="FI08034P-RELATED"/>
    <property type="match status" value="1"/>
</dbReference>
<keyword evidence="5" id="KW-1185">Reference proteome</keyword>
<name>A0ABM5I7F6_DRORH</name>
<dbReference type="Proteomes" id="UP001652680">
    <property type="component" value="Unassembled WGS sequence"/>
</dbReference>